<dbReference type="EC" id="2.6.1.19" evidence="4"/>
<evidence type="ECO:0000256" key="7">
    <source>
        <dbReference type="ARBA" id="ARBA00022898"/>
    </source>
</evidence>
<evidence type="ECO:0000256" key="1">
    <source>
        <dbReference type="ARBA" id="ARBA00001933"/>
    </source>
</evidence>
<dbReference type="Proteomes" id="UP001168990">
    <property type="component" value="Unassembled WGS sequence"/>
</dbReference>
<dbReference type="CDD" id="cd00610">
    <property type="entry name" value="OAT_like"/>
    <property type="match status" value="1"/>
</dbReference>
<evidence type="ECO:0000256" key="9">
    <source>
        <dbReference type="ARBA" id="ARBA00030204"/>
    </source>
</evidence>
<dbReference type="Pfam" id="PF00202">
    <property type="entry name" value="Aminotran_3"/>
    <property type="match status" value="1"/>
</dbReference>
<proteinExistence type="inferred from homology"/>
<evidence type="ECO:0000256" key="3">
    <source>
        <dbReference type="ARBA" id="ARBA00012876"/>
    </source>
</evidence>
<dbReference type="NCBIfam" id="TIGR00699">
    <property type="entry name" value="GABAtrns_euk"/>
    <property type="match status" value="1"/>
</dbReference>
<dbReference type="GO" id="GO:0047298">
    <property type="term" value="F:(S)-3-amino-2-methylpropionate transaminase activity"/>
    <property type="evidence" value="ECO:0007669"/>
    <property type="project" value="UniProtKB-EC"/>
</dbReference>
<evidence type="ECO:0000256" key="4">
    <source>
        <dbReference type="ARBA" id="ARBA00012912"/>
    </source>
</evidence>
<dbReference type="GO" id="GO:0034386">
    <property type="term" value="F:4-aminobutyrate:2-oxoglutarate transaminase activity"/>
    <property type="evidence" value="ECO:0007669"/>
    <property type="project" value="UniProtKB-EC"/>
</dbReference>
<comment type="cofactor">
    <cofactor evidence="1">
        <name>pyridoxal 5'-phosphate</name>
        <dbReference type="ChEBI" id="CHEBI:597326"/>
    </cofactor>
</comment>
<evidence type="ECO:0000313" key="13">
    <source>
        <dbReference type="EMBL" id="KAK0160320.1"/>
    </source>
</evidence>
<dbReference type="EMBL" id="JAQQBS010001423">
    <property type="protein sequence ID" value="KAK0160320.1"/>
    <property type="molecule type" value="Genomic_DNA"/>
</dbReference>
<dbReference type="InterPro" id="IPR015424">
    <property type="entry name" value="PyrdxlP-dep_Trfase"/>
</dbReference>
<evidence type="ECO:0000256" key="5">
    <source>
        <dbReference type="ARBA" id="ARBA00022576"/>
    </source>
</evidence>
<dbReference type="InterPro" id="IPR005814">
    <property type="entry name" value="Aminotrans_3"/>
</dbReference>
<evidence type="ECO:0000256" key="10">
    <source>
        <dbReference type="ARBA" id="ARBA00030857"/>
    </source>
</evidence>
<protein>
    <recommendedName>
        <fullName evidence="10">(S)-3-amino-2-methylpropionate transaminase</fullName>
        <ecNumber evidence="4">2.6.1.19</ecNumber>
        <ecNumber evidence="3">2.6.1.22</ecNumber>
    </recommendedName>
    <alternativeName>
        <fullName evidence="11">GABA aminotransferase</fullName>
    </alternativeName>
    <alternativeName>
        <fullName evidence="9">Gamma-amino-N-butyrate transaminase</fullName>
    </alternativeName>
    <alternativeName>
        <fullName evidence="8">L-AIBAT</fullName>
    </alternativeName>
</protein>
<name>A0AA39F0S4_9HYME</name>
<dbReference type="GO" id="GO:0009450">
    <property type="term" value="P:gamma-aminobutyric acid catabolic process"/>
    <property type="evidence" value="ECO:0007669"/>
    <property type="project" value="TreeGrafter"/>
</dbReference>
<reference evidence="13" key="1">
    <citation type="journal article" date="2023" name="bioRxiv">
        <title>Scaffold-level genome assemblies of two parasitoid biocontrol wasps reveal the parthenogenesis mechanism and an associated novel virus.</title>
        <authorList>
            <person name="Inwood S."/>
            <person name="Skelly J."/>
            <person name="Guhlin J."/>
            <person name="Harrop T."/>
            <person name="Goldson S."/>
            <person name="Dearden P."/>
        </authorList>
    </citation>
    <scope>NUCLEOTIDE SEQUENCE</scope>
    <source>
        <strain evidence="13">Irish</strain>
        <tissue evidence="13">Whole body</tissue>
    </source>
</reference>
<organism evidence="13 14">
    <name type="scientific">Microctonus aethiopoides</name>
    <dbReference type="NCBI Taxonomy" id="144406"/>
    <lineage>
        <taxon>Eukaryota</taxon>
        <taxon>Metazoa</taxon>
        <taxon>Ecdysozoa</taxon>
        <taxon>Arthropoda</taxon>
        <taxon>Hexapoda</taxon>
        <taxon>Insecta</taxon>
        <taxon>Pterygota</taxon>
        <taxon>Neoptera</taxon>
        <taxon>Endopterygota</taxon>
        <taxon>Hymenoptera</taxon>
        <taxon>Apocrita</taxon>
        <taxon>Ichneumonoidea</taxon>
        <taxon>Braconidae</taxon>
        <taxon>Euphorinae</taxon>
        <taxon>Microctonus</taxon>
    </lineage>
</organism>
<reference evidence="13" key="2">
    <citation type="submission" date="2023-03" db="EMBL/GenBank/DDBJ databases">
        <authorList>
            <person name="Inwood S.N."/>
            <person name="Skelly J.G."/>
            <person name="Guhlin J."/>
            <person name="Harrop T.W.R."/>
            <person name="Goldson S.G."/>
            <person name="Dearden P.K."/>
        </authorList>
    </citation>
    <scope>NUCLEOTIDE SEQUENCE</scope>
    <source>
        <strain evidence="13">Irish</strain>
        <tissue evidence="13">Whole body</tissue>
    </source>
</reference>
<dbReference type="PANTHER" id="PTHR43206:SF1">
    <property type="entry name" value="4-AMINOBUTYRATE AMINOTRANSFERASE, MITOCHONDRIAL"/>
    <property type="match status" value="1"/>
</dbReference>
<evidence type="ECO:0000256" key="12">
    <source>
        <dbReference type="RuleBase" id="RU003560"/>
    </source>
</evidence>
<comment type="caution">
    <text evidence="13">The sequence shown here is derived from an EMBL/GenBank/DDBJ whole genome shotgun (WGS) entry which is preliminary data.</text>
</comment>
<dbReference type="GO" id="GO:0005739">
    <property type="term" value="C:mitochondrion"/>
    <property type="evidence" value="ECO:0007669"/>
    <property type="project" value="TreeGrafter"/>
</dbReference>
<dbReference type="PANTHER" id="PTHR43206">
    <property type="entry name" value="AMINOTRANSFERASE"/>
    <property type="match status" value="1"/>
</dbReference>
<keyword evidence="7 12" id="KW-0663">Pyridoxal phosphate</keyword>
<dbReference type="PIRSF" id="PIRSF000521">
    <property type="entry name" value="Transaminase_4ab_Lys_Orn"/>
    <property type="match status" value="1"/>
</dbReference>
<dbReference type="GO" id="GO:0030170">
    <property type="term" value="F:pyridoxal phosphate binding"/>
    <property type="evidence" value="ECO:0007669"/>
    <property type="project" value="InterPro"/>
</dbReference>
<dbReference type="Gene3D" id="3.90.1150.10">
    <property type="entry name" value="Aspartate Aminotransferase, domain 1"/>
    <property type="match status" value="1"/>
</dbReference>
<keyword evidence="6" id="KW-0808">Transferase</keyword>
<dbReference type="InterPro" id="IPR004631">
    <property type="entry name" value="4NH2But_aminotransferase_euk"/>
</dbReference>
<evidence type="ECO:0000256" key="6">
    <source>
        <dbReference type="ARBA" id="ARBA00022679"/>
    </source>
</evidence>
<dbReference type="AlphaFoldDB" id="A0AA39F0S4"/>
<evidence type="ECO:0000256" key="2">
    <source>
        <dbReference type="ARBA" id="ARBA00008954"/>
    </source>
</evidence>
<dbReference type="InterPro" id="IPR015422">
    <property type="entry name" value="PyrdxlP-dep_Trfase_small"/>
</dbReference>
<dbReference type="EC" id="2.6.1.22" evidence="3"/>
<sequence>MISRGFILIGEKSIIHRIIVKGYRKTWKKYLTTEKCVEPMGPIVKTQIPGPQSQELLKELNQYQQATTVQLFIDYDKSMGNYLVDVDGNTLLDVYMQISSMPLGYNHPAMIETLSHPHNQRTIVNRPALGVFPGADWPNRLKNVLLKSGLAPPGLPRITTMMCGSCSNENAIKNIFMWYADKNRRSNDFTNEEIETCMVNQFPGSPRYSILSFKGAFHGRTLGCLSTTHSKWIHKIDVPAFDWPIASFPVYKYPLEENIQENEKEDERCLAQAEDLIVKFNKEKGMPVAGVIIEPIQAEGGDNHASPKFFQQLQRLTQKYGAALLIDEVQTGGGPTGKMWCHEHFNLDSPPDIVTFSKKMQMGGYYHSKELMPKQGYRIFNTWMGDPSKLILLEAIIQVIQRDNLLERVSKVGKYTLAQLKILENEFPSVISCSRGRGTFIAFNAASPEIRDKIIRKLLTQGVQAGGCGAKAVRLRPALTFDQYHADLFLNALRTVLKS</sequence>
<gene>
    <name evidence="13" type="ORF">PV328_007747</name>
</gene>
<dbReference type="SUPFAM" id="SSF53383">
    <property type="entry name" value="PLP-dependent transferases"/>
    <property type="match status" value="1"/>
</dbReference>
<accession>A0AA39F0S4</accession>
<keyword evidence="14" id="KW-1185">Reference proteome</keyword>
<comment type="similarity">
    <text evidence="2 12">Belongs to the class-III pyridoxal-phosphate-dependent aminotransferase family.</text>
</comment>
<dbReference type="FunFam" id="3.40.640.10:FF:000029">
    <property type="entry name" value="4-aminobutyrate aminotransferase, mitochondrial"/>
    <property type="match status" value="1"/>
</dbReference>
<evidence type="ECO:0000256" key="11">
    <source>
        <dbReference type="ARBA" id="ARBA00031787"/>
    </source>
</evidence>
<keyword evidence="5" id="KW-0032">Aminotransferase</keyword>
<dbReference type="Gene3D" id="3.40.640.10">
    <property type="entry name" value="Type I PLP-dependent aspartate aminotransferase-like (Major domain)"/>
    <property type="match status" value="1"/>
</dbReference>
<evidence type="ECO:0000256" key="8">
    <source>
        <dbReference type="ARBA" id="ARBA00029760"/>
    </source>
</evidence>
<dbReference type="InterPro" id="IPR015421">
    <property type="entry name" value="PyrdxlP-dep_Trfase_major"/>
</dbReference>
<evidence type="ECO:0000313" key="14">
    <source>
        <dbReference type="Proteomes" id="UP001168990"/>
    </source>
</evidence>